<dbReference type="InterPro" id="IPR013094">
    <property type="entry name" value="AB_hydrolase_3"/>
</dbReference>
<dbReference type="SUPFAM" id="SSF53474">
    <property type="entry name" value="alpha/beta-Hydrolases"/>
    <property type="match status" value="1"/>
</dbReference>
<protein>
    <recommendedName>
        <fullName evidence="2">Alpha/beta hydrolase fold-3 domain-containing protein</fullName>
    </recommendedName>
</protein>
<dbReference type="Pfam" id="PF07859">
    <property type="entry name" value="Abhydrolase_3"/>
    <property type="match status" value="1"/>
</dbReference>
<proteinExistence type="inferred from homology"/>
<gene>
    <name evidence="3" type="ORF">ANE_LOCUS13919</name>
</gene>
<dbReference type="Proteomes" id="UP000489600">
    <property type="component" value="Unassembled WGS sequence"/>
</dbReference>
<comment type="caution">
    <text evidence="3">The sequence shown here is derived from an EMBL/GenBank/DDBJ whole genome shotgun (WGS) entry which is preliminary data.</text>
</comment>
<dbReference type="InterPro" id="IPR029058">
    <property type="entry name" value="AB_hydrolase_fold"/>
</dbReference>
<dbReference type="AlphaFoldDB" id="A0A565BPY4"/>
<evidence type="ECO:0000313" key="4">
    <source>
        <dbReference type="Proteomes" id="UP000489600"/>
    </source>
</evidence>
<dbReference type="Gene3D" id="3.40.50.1820">
    <property type="entry name" value="alpha/beta hydrolase"/>
    <property type="match status" value="1"/>
</dbReference>
<dbReference type="OrthoDB" id="408631at2759"/>
<feature type="domain" description="Alpha/beta hydrolase fold-3" evidence="2">
    <location>
        <begin position="90"/>
        <end position="312"/>
    </location>
</feature>
<evidence type="ECO:0000259" key="2">
    <source>
        <dbReference type="Pfam" id="PF07859"/>
    </source>
</evidence>
<keyword evidence="4" id="KW-1185">Reference proteome</keyword>
<dbReference type="PANTHER" id="PTHR23024">
    <property type="entry name" value="ARYLACETAMIDE DEACETYLASE"/>
    <property type="match status" value="1"/>
</dbReference>
<dbReference type="GO" id="GO:0016787">
    <property type="term" value="F:hydrolase activity"/>
    <property type="evidence" value="ECO:0007669"/>
    <property type="project" value="InterPro"/>
</dbReference>
<evidence type="ECO:0000313" key="3">
    <source>
        <dbReference type="EMBL" id="VVB03475.1"/>
    </source>
</evidence>
<comment type="similarity">
    <text evidence="1">Belongs to the 'GDXG' lipolytic enzyme family.</text>
</comment>
<reference evidence="3" key="1">
    <citation type="submission" date="2019-07" db="EMBL/GenBank/DDBJ databases">
        <authorList>
            <person name="Dittberner H."/>
        </authorList>
    </citation>
    <scope>NUCLEOTIDE SEQUENCE [LARGE SCALE GENOMIC DNA]</scope>
</reference>
<dbReference type="InterPro" id="IPR050466">
    <property type="entry name" value="Carboxylest/Gibb_receptor"/>
</dbReference>
<dbReference type="EMBL" id="CABITT030000004">
    <property type="protein sequence ID" value="VVB03475.1"/>
    <property type="molecule type" value="Genomic_DNA"/>
</dbReference>
<dbReference type="PANTHER" id="PTHR23024:SF212">
    <property type="entry name" value="CARBOXYLESTERASE 9-RELATED"/>
    <property type="match status" value="1"/>
</dbReference>
<accession>A0A565BPY4</accession>
<organism evidence="3 4">
    <name type="scientific">Arabis nemorensis</name>
    <dbReference type="NCBI Taxonomy" id="586526"/>
    <lineage>
        <taxon>Eukaryota</taxon>
        <taxon>Viridiplantae</taxon>
        <taxon>Streptophyta</taxon>
        <taxon>Embryophyta</taxon>
        <taxon>Tracheophyta</taxon>
        <taxon>Spermatophyta</taxon>
        <taxon>Magnoliopsida</taxon>
        <taxon>eudicotyledons</taxon>
        <taxon>Gunneridae</taxon>
        <taxon>Pentapetalae</taxon>
        <taxon>rosids</taxon>
        <taxon>malvids</taxon>
        <taxon>Brassicales</taxon>
        <taxon>Brassicaceae</taxon>
        <taxon>Arabideae</taxon>
        <taxon>Arabis</taxon>
    </lineage>
</organism>
<name>A0A565BPY4_9BRAS</name>
<sequence>MSQLKDQTTSRESCSAFDPHKHLNITINPDGSCTRHFVYPMVNPDPDPSPGKLAASKDVTINQETGLVVRIFRPTNLPSNDNTVARLPIILHLHGSGWILYPANSPANNRGCSQMASELTVIVVSVNYRLAPEHKLPSQYDDALNALLWVKQQAVDSTNGEPWLRDYADFSRCYICGSSNGANIGFHVALSSLDHDLTPLKIDGCVFYQPFFGGKTRTRSELTNFADPFMPVPAIDALWELCLPEGVDRDHRYCNPLGYLPQKEKVGRLGRCLVIGYGGDTAVDRQQDFVSLLVNAGVRVEARFDDAGFHGIELVDPRRAVALLNMIRDFIN</sequence>
<evidence type="ECO:0000256" key="1">
    <source>
        <dbReference type="ARBA" id="ARBA00010515"/>
    </source>
</evidence>